<keyword evidence="3" id="KW-1185">Reference proteome</keyword>
<dbReference type="InterPro" id="IPR015943">
    <property type="entry name" value="WD40/YVTN_repeat-like_dom_sf"/>
</dbReference>
<sequence>MTNTPKGFRPALLAVSVSALMLGGCLSSDNDGDPSDDLVQEQPRDQLPDKAAAVSGLSLEFLGRHSVGVFDASAAEITAYDPASRRGFVVNALAGAVDVLDLSDPANPARIETLTVEAVAAGAVVNSVAVANGLVAVAVEANPKTDNGYVAVFGAADLQLRGSVAVGAQPDMVTFTPDGRAILTANEGEPSDDYQVDPEGSVSVVDVTDPTALTVRTAGFGAFDDQLATLRAAGVRIYGPDASVARDLEPEYIAVSADSATAWVSLQENNALAKVDIASAAITDILPLGFKDYGVDGQGIDASDSDGVINIRSWPGVVGIYHPDTIASYQVDGKTYLVSANEGDARAWGEDTQAYWDGDLNEGFVEEIRVKHLVHPEGFARRVGDDMPAHLNALANGALLNPEVFGYCGATAGLANACRDDAQLGRLNVTWTEGYRRDSEGNPVLFNSAGVEDPAGDRLMYDTLYSYGARSVSIWDEDGQKVWDSGDAIEQFLASADCMLGTDRSIPCRDYFNTGHDEGSAFDSRSDAKGPEPEAVAVASFGERWFAFLGLERMGGILVYDVTDPTAPRQVDYLNSREDWLTEDPSTVLATAGDLGIESITVIPAADSPTGEPLLLTGNEVSGTTAVYRVKLEYQD</sequence>
<dbReference type="Pfam" id="PF22494">
    <property type="entry name" value="choice_anch_I"/>
    <property type="match status" value="2"/>
</dbReference>
<protein>
    <submittedName>
        <fullName evidence="2">Alkaline phosphatase</fullName>
    </submittedName>
</protein>
<name>A0A2G1UI43_9GAMM</name>
<gene>
    <name evidence="2" type="ORF">CLH61_14760</name>
</gene>
<proteinExistence type="predicted"/>
<evidence type="ECO:0000313" key="2">
    <source>
        <dbReference type="EMBL" id="PHQ14171.1"/>
    </source>
</evidence>
<reference evidence="2 3" key="1">
    <citation type="submission" date="2017-09" db="EMBL/GenBank/DDBJ databases">
        <title>The draft genome sequences of Marinobacter sp. PWS21.</title>
        <authorList>
            <person name="Cao J."/>
        </authorList>
    </citation>
    <scope>NUCLEOTIDE SEQUENCE [LARGE SCALE GENOMIC DNA]</scope>
    <source>
        <strain evidence="2 3">PWS21</strain>
    </source>
</reference>
<dbReference type="PROSITE" id="PS51257">
    <property type="entry name" value="PROKAR_LIPOPROTEIN"/>
    <property type="match status" value="1"/>
</dbReference>
<organism evidence="2 3">
    <name type="scientific">Marinobacter profundi</name>
    <dbReference type="NCBI Taxonomy" id="2666256"/>
    <lineage>
        <taxon>Bacteria</taxon>
        <taxon>Pseudomonadati</taxon>
        <taxon>Pseudomonadota</taxon>
        <taxon>Gammaproteobacteria</taxon>
        <taxon>Pseudomonadales</taxon>
        <taxon>Marinobacteraceae</taxon>
        <taxon>Marinobacter</taxon>
    </lineage>
</organism>
<dbReference type="InterPro" id="IPR011048">
    <property type="entry name" value="Haem_d1_sf"/>
</dbReference>
<dbReference type="PANTHER" id="PTHR46928">
    <property type="entry name" value="MESENCHYME-SPECIFIC CELL SURFACE GLYCOPROTEIN"/>
    <property type="match status" value="1"/>
</dbReference>
<evidence type="ECO:0000313" key="3">
    <source>
        <dbReference type="Proteomes" id="UP000231409"/>
    </source>
</evidence>
<dbReference type="RefSeq" id="WP_099615526.1">
    <property type="nucleotide sequence ID" value="NZ_KZ319374.1"/>
</dbReference>
<dbReference type="PANTHER" id="PTHR46928:SF1">
    <property type="entry name" value="MESENCHYME-SPECIFIC CELL SURFACE GLYCOPROTEIN"/>
    <property type="match status" value="1"/>
</dbReference>
<comment type="caution">
    <text evidence="2">The sequence shown here is derived from an EMBL/GenBank/DDBJ whole genome shotgun (WGS) entry which is preliminary data.</text>
</comment>
<dbReference type="NCBIfam" id="NF038117">
    <property type="entry name" value="choice_anch_I"/>
    <property type="match status" value="1"/>
</dbReference>
<dbReference type="EMBL" id="NTFH01000011">
    <property type="protein sequence ID" value="PHQ14171.1"/>
    <property type="molecule type" value="Genomic_DNA"/>
</dbReference>
<dbReference type="Proteomes" id="UP000231409">
    <property type="component" value="Unassembled WGS sequence"/>
</dbReference>
<feature type="domain" description="Choice-of-anchor I" evidence="1">
    <location>
        <begin position="445"/>
        <end position="629"/>
    </location>
</feature>
<evidence type="ECO:0000259" key="1">
    <source>
        <dbReference type="Pfam" id="PF22494"/>
    </source>
</evidence>
<dbReference type="InterPro" id="IPR055188">
    <property type="entry name" value="Choice_anch_I"/>
</dbReference>
<dbReference type="Gene3D" id="2.130.10.10">
    <property type="entry name" value="YVTN repeat-like/Quinoprotein amine dehydrogenase"/>
    <property type="match status" value="1"/>
</dbReference>
<dbReference type="InterPro" id="IPR052956">
    <property type="entry name" value="Mesenchyme-surface_protein"/>
</dbReference>
<dbReference type="SUPFAM" id="SSF51004">
    <property type="entry name" value="C-terminal (heme d1) domain of cytochrome cd1-nitrite reductase"/>
    <property type="match status" value="1"/>
</dbReference>
<feature type="domain" description="Choice-of-anchor I" evidence="1">
    <location>
        <begin position="71"/>
        <end position="348"/>
    </location>
</feature>
<dbReference type="AlphaFoldDB" id="A0A2G1UI43"/>
<accession>A0A2G1UI43</accession>